<dbReference type="InterPro" id="IPR029062">
    <property type="entry name" value="Class_I_gatase-like"/>
</dbReference>
<keyword evidence="2" id="KW-0315">Glutamine amidotransferase</keyword>
<dbReference type="Proteomes" id="UP000242763">
    <property type="component" value="Unassembled WGS sequence"/>
</dbReference>
<dbReference type="EMBL" id="FORF01000004">
    <property type="protein sequence ID" value="SFI62590.1"/>
    <property type="molecule type" value="Genomic_DNA"/>
</dbReference>
<dbReference type="InterPro" id="IPR017926">
    <property type="entry name" value="GATASE"/>
</dbReference>
<dbReference type="RefSeq" id="WP_091519251.1">
    <property type="nucleotide sequence ID" value="NZ_FORF01000004.1"/>
</dbReference>
<keyword evidence="2" id="KW-0808">Transferase</keyword>
<dbReference type="PANTHER" id="PTHR42695:SF5">
    <property type="entry name" value="GLUTAMINE AMIDOTRANSFERASE YLR126C-RELATED"/>
    <property type="match status" value="1"/>
</dbReference>
<dbReference type="STRING" id="1121003.SAMN03080618_00959"/>
<keyword evidence="3" id="KW-1185">Reference proteome</keyword>
<organism evidence="2 3">
    <name type="scientific">Aquamicrobium aerolatum DSM 21857</name>
    <dbReference type="NCBI Taxonomy" id="1121003"/>
    <lineage>
        <taxon>Bacteria</taxon>
        <taxon>Pseudomonadati</taxon>
        <taxon>Pseudomonadota</taxon>
        <taxon>Alphaproteobacteria</taxon>
        <taxon>Hyphomicrobiales</taxon>
        <taxon>Phyllobacteriaceae</taxon>
        <taxon>Aerobium</taxon>
    </lineage>
</organism>
<dbReference type="OrthoDB" id="9794816at2"/>
<protein>
    <submittedName>
        <fullName evidence="2">GMP synthase-Glutamine amidotransferase</fullName>
    </submittedName>
</protein>
<dbReference type="CDD" id="cd01741">
    <property type="entry name" value="GATase1_1"/>
    <property type="match status" value="1"/>
</dbReference>
<dbReference type="SUPFAM" id="SSF52317">
    <property type="entry name" value="Class I glutamine amidotransferase-like"/>
    <property type="match status" value="1"/>
</dbReference>
<gene>
    <name evidence="2" type="ORF">SAMN03080618_00959</name>
</gene>
<dbReference type="PROSITE" id="PS51273">
    <property type="entry name" value="GATASE_TYPE_1"/>
    <property type="match status" value="1"/>
</dbReference>
<reference evidence="3" key="1">
    <citation type="submission" date="2016-10" db="EMBL/GenBank/DDBJ databases">
        <authorList>
            <person name="Varghese N."/>
            <person name="Submissions S."/>
        </authorList>
    </citation>
    <scope>NUCLEOTIDE SEQUENCE [LARGE SCALE GENOMIC DNA]</scope>
    <source>
        <strain evidence="3">DSM 21857</strain>
    </source>
</reference>
<evidence type="ECO:0000313" key="3">
    <source>
        <dbReference type="Proteomes" id="UP000242763"/>
    </source>
</evidence>
<dbReference type="GO" id="GO:0016740">
    <property type="term" value="F:transferase activity"/>
    <property type="evidence" value="ECO:0007669"/>
    <property type="project" value="UniProtKB-KW"/>
</dbReference>
<dbReference type="InterPro" id="IPR044992">
    <property type="entry name" value="ChyE-like"/>
</dbReference>
<dbReference type="Gene3D" id="3.40.50.880">
    <property type="match status" value="1"/>
</dbReference>
<accession>A0A1I3JR38</accession>
<feature type="domain" description="Glutamine amidotransferase" evidence="1">
    <location>
        <begin position="17"/>
        <end position="179"/>
    </location>
</feature>
<sequence>MRVLVVQNFDGTPLGQLSTALEEAGAQVEFLRPHHGDALPETIGDFSAMIVLGGGQNALADDAHPYFPKLLQLMRGFSDADRSVLGICLGSQLLARAYHAENIIGGASEFGWHEVSLTEDGRDDPLFLGVPSEFPIFHWHDDTFILPRGATRLAGNITTHNQAFRLGRAAYGVQFHFEANVPVVEQWNEEFSEWLARSQPDWPKRYPQEAARHAETADAVGLKMARNWVATIRSA</sequence>
<evidence type="ECO:0000313" key="2">
    <source>
        <dbReference type="EMBL" id="SFI62590.1"/>
    </source>
</evidence>
<dbReference type="AlphaFoldDB" id="A0A1I3JR38"/>
<dbReference type="GO" id="GO:0005829">
    <property type="term" value="C:cytosol"/>
    <property type="evidence" value="ECO:0007669"/>
    <property type="project" value="TreeGrafter"/>
</dbReference>
<evidence type="ECO:0000259" key="1">
    <source>
        <dbReference type="Pfam" id="PF00117"/>
    </source>
</evidence>
<proteinExistence type="predicted"/>
<dbReference type="Pfam" id="PF00117">
    <property type="entry name" value="GATase"/>
    <property type="match status" value="1"/>
</dbReference>
<name>A0A1I3JR38_9HYPH</name>
<dbReference type="PANTHER" id="PTHR42695">
    <property type="entry name" value="GLUTAMINE AMIDOTRANSFERASE YLR126C-RELATED"/>
    <property type="match status" value="1"/>
</dbReference>